<dbReference type="Proteomes" id="UP001595533">
    <property type="component" value="Unassembled WGS sequence"/>
</dbReference>
<evidence type="ECO:0000313" key="5">
    <source>
        <dbReference type="EMBL" id="MFC3194098.1"/>
    </source>
</evidence>
<dbReference type="InterPro" id="IPR003439">
    <property type="entry name" value="ABC_transporter-like_ATP-bd"/>
</dbReference>
<dbReference type="SUPFAM" id="SSF52540">
    <property type="entry name" value="P-loop containing nucleoside triphosphate hydrolases"/>
    <property type="match status" value="1"/>
</dbReference>
<gene>
    <name evidence="5" type="ORF">ACFODZ_07585</name>
</gene>
<dbReference type="InterPro" id="IPR003593">
    <property type="entry name" value="AAA+_ATPase"/>
</dbReference>
<evidence type="ECO:0000256" key="3">
    <source>
        <dbReference type="ARBA" id="ARBA00022840"/>
    </source>
</evidence>
<evidence type="ECO:0000256" key="2">
    <source>
        <dbReference type="ARBA" id="ARBA00022741"/>
    </source>
</evidence>
<dbReference type="RefSeq" id="WP_077412370.1">
    <property type="nucleotide sequence ID" value="NZ_JBHRTS010000004.1"/>
</dbReference>
<dbReference type="PANTHER" id="PTHR42939">
    <property type="entry name" value="ABC TRANSPORTER ATP-BINDING PROTEIN ALBC-RELATED"/>
    <property type="match status" value="1"/>
</dbReference>
<dbReference type="PROSITE" id="PS50893">
    <property type="entry name" value="ABC_TRANSPORTER_2"/>
    <property type="match status" value="1"/>
</dbReference>
<feature type="domain" description="ABC transporter" evidence="4">
    <location>
        <begin position="1"/>
        <end position="216"/>
    </location>
</feature>
<dbReference type="Pfam" id="PF00005">
    <property type="entry name" value="ABC_tran"/>
    <property type="match status" value="1"/>
</dbReference>
<dbReference type="CDD" id="cd03230">
    <property type="entry name" value="ABC_DR_subfamily_A"/>
    <property type="match status" value="1"/>
</dbReference>
<dbReference type="EMBL" id="JBHRTS010000004">
    <property type="protein sequence ID" value="MFC3194098.1"/>
    <property type="molecule type" value="Genomic_DNA"/>
</dbReference>
<reference evidence="6" key="1">
    <citation type="journal article" date="2019" name="Int. J. Syst. Evol. Microbiol.">
        <title>The Global Catalogue of Microorganisms (GCM) 10K type strain sequencing project: providing services to taxonomists for standard genome sequencing and annotation.</title>
        <authorList>
            <consortium name="The Broad Institute Genomics Platform"/>
            <consortium name="The Broad Institute Genome Sequencing Center for Infectious Disease"/>
            <person name="Wu L."/>
            <person name="Ma J."/>
        </authorList>
    </citation>
    <scope>NUCLEOTIDE SEQUENCE [LARGE SCALE GENOMIC DNA]</scope>
    <source>
        <strain evidence="6">KCTC 42953</strain>
    </source>
</reference>
<keyword evidence="2" id="KW-0547">Nucleotide-binding</keyword>
<keyword evidence="1" id="KW-0813">Transport</keyword>
<comment type="caution">
    <text evidence="5">The sequence shown here is derived from an EMBL/GenBank/DDBJ whole genome shotgun (WGS) entry which is preliminary data.</text>
</comment>
<dbReference type="InterPro" id="IPR051782">
    <property type="entry name" value="ABC_Transporter_VariousFunc"/>
</dbReference>
<dbReference type="InterPro" id="IPR027417">
    <property type="entry name" value="P-loop_NTPase"/>
</dbReference>
<evidence type="ECO:0000256" key="1">
    <source>
        <dbReference type="ARBA" id="ARBA00022448"/>
    </source>
</evidence>
<protein>
    <submittedName>
        <fullName evidence="5">ATP-binding cassette domain-containing protein</fullName>
    </submittedName>
</protein>
<evidence type="ECO:0000313" key="6">
    <source>
        <dbReference type="Proteomes" id="UP001595533"/>
    </source>
</evidence>
<dbReference type="GO" id="GO:0005524">
    <property type="term" value="F:ATP binding"/>
    <property type="evidence" value="ECO:0007669"/>
    <property type="project" value="UniProtKB-KW"/>
</dbReference>
<sequence length="228" mass="25418">MKINQLCLSRSGQEILQNITVELPDTGVVVLLGANGAGKSSLLQVMAGLLSPDCGQLNFSPDHSCYLLPEPAVFYPYLSVKEQLQFVAQQMRVAAVDIEPVMERWGLTAMANRLTRHLSLGFRQRLSLAQLDVSAASMLLMDEPLNGMDPQVMQAFMQQVQAWKSQKSIIMATHIMQDMESLADWVVVMHQGELVTLRRHTDGDSFHNIYNQAINDWQASGDVMDDGR</sequence>
<dbReference type="SMART" id="SM00382">
    <property type="entry name" value="AAA"/>
    <property type="match status" value="1"/>
</dbReference>
<proteinExistence type="predicted"/>
<keyword evidence="6" id="KW-1185">Reference proteome</keyword>
<dbReference type="Gene3D" id="3.40.50.300">
    <property type="entry name" value="P-loop containing nucleotide triphosphate hydrolases"/>
    <property type="match status" value="1"/>
</dbReference>
<keyword evidence="3 5" id="KW-0067">ATP-binding</keyword>
<organism evidence="5 6">
    <name type="scientific">Marinicella sediminis</name>
    <dbReference type="NCBI Taxonomy" id="1792834"/>
    <lineage>
        <taxon>Bacteria</taxon>
        <taxon>Pseudomonadati</taxon>
        <taxon>Pseudomonadota</taxon>
        <taxon>Gammaproteobacteria</taxon>
        <taxon>Lysobacterales</taxon>
        <taxon>Marinicellaceae</taxon>
        <taxon>Marinicella</taxon>
    </lineage>
</organism>
<name>A0ABV7JBJ4_9GAMM</name>
<accession>A0ABV7JBJ4</accession>
<dbReference type="PANTHER" id="PTHR42939:SF1">
    <property type="entry name" value="ABC TRANSPORTER ATP-BINDING PROTEIN ALBC-RELATED"/>
    <property type="match status" value="1"/>
</dbReference>
<evidence type="ECO:0000259" key="4">
    <source>
        <dbReference type="PROSITE" id="PS50893"/>
    </source>
</evidence>